<dbReference type="Pfam" id="PF10187">
    <property type="entry name" value="FAM192A_Fyv6_N"/>
    <property type="match status" value="1"/>
</dbReference>
<name>A0AAD5KM75_9CRUS</name>
<accession>A0AAD5KM75</accession>
<dbReference type="PANTHER" id="PTHR13495:SF0">
    <property type="entry name" value="PSME3-INTERACTING PROTEIN"/>
    <property type="match status" value="1"/>
</dbReference>
<feature type="region of interest" description="Disordered" evidence="4">
    <location>
        <begin position="1"/>
        <end position="57"/>
    </location>
</feature>
<evidence type="ECO:0000256" key="1">
    <source>
        <dbReference type="ARBA" id="ARBA00004123"/>
    </source>
</evidence>
<dbReference type="InterPro" id="IPR019331">
    <property type="entry name" value="FAM192A/Fyv6_N"/>
</dbReference>
<feature type="compositionally biased region" description="Basic and acidic residues" evidence="4">
    <location>
        <begin position="9"/>
        <end position="57"/>
    </location>
</feature>
<protein>
    <recommendedName>
        <fullName evidence="5">FAM192A/Fyv6 N-terminal domain-containing protein</fullName>
    </recommendedName>
</protein>
<gene>
    <name evidence="6" type="ORF">GHT06_020149</name>
</gene>
<evidence type="ECO:0000256" key="3">
    <source>
        <dbReference type="SAM" id="Coils"/>
    </source>
</evidence>
<organism evidence="6 7">
    <name type="scientific">Daphnia sinensis</name>
    <dbReference type="NCBI Taxonomy" id="1820382"/>
    <lineage>
        <taxon>Eukaryota</taxon>
        <taxon>Metazoa</taxon>
        <taxon>Ecdysozoa</taxon>
        <taxon>Arthropoda</taxon>
        <taxon>Crustacea</taxon>
        <taxon>Branchiopoda</taxon>
        <taxon>Diplostraca</taxon>
        <taxon>Cladocera</taxon>
        <taxon>Anomopoda</taxon>
        <taxon>Daphniidae</taxon>
        <taxon>Daphnia</taxon>
        <taxon>Daphnia similis group</taxon>
    </lineage>
</organism>
<reference evidence="6 7" key="1">
    <citation type="submission" date="2022-05" db="EMBL/GenBank/DDBJ databases">
        <title>A multi-omics perspective on studying reproductive biology in Daphnia sinensis.</title>
        <authorList>
            <person name="Jia J."/>
        </authorList>
    </citation>
    <scope>NUCLEOTIDE SEQUENCE [LARGE SCALE GENOMIC DNA]</scope>
    <source>
        <strain evidence="6 7">WSL</strain>
    </source>
</reference>
<feature type="region of interest" description="Disordered" evidence="4">
    <location>
        <begin position="203"/>
        <end position="234"/>
    </location>
</feature>
<evidence type="ECO:0000256" key="4">
    <source>
        <dbReference type="SAM" id="MobiDB-lite"/>
    </source>
</evidence>
<dbReference type="Proteomes" id="UP000820818">
    <property type="component" value="Linkage Group LG8"/>
</dbReference>
<dbReference type="PANTHER" id="PTHR13495">
    <property type="entry name" value="NEFA-INTERACTING NUCLEAR PROTEIN NIP30"/>
    <property type="match status" value="1"/>
</dbReference>
<dbReference type="InterPro" id="IPR039845">
    <property type="entry name" value="FAM192A"/>
</dbReference>
<evidence type="ECO:0000259" key="5">
    <source>
        <dbReference type="Pfam" id="PF10187"/>
    </source>
</evidence>
<evidence type="ECO:0000313" key="7">
    <source>
        <dbReference type="Proteomes" id="UP000820818"/>
    </source>
</evidence>
<evidence type="ECO:0000313" key="6">
    <source>
        <dbReference type="EMBL" id="KAI9554872.1"/>
    </source>
</evidence>
<sequence>MSSGFISESKLEEKRRLRQEEWEKVRKPEDPREAPEEEYDSRSLYDRLKEQKDKKQADWDEAHKLKNLVRGLDDDEAGFLDFVDQTKLAEESRILQEEREELEDYRKAVAKENEERLRTGIKSNSMTVIPTRSGHSVLPSIGVSKESQKSKLNACVVKRKNVTSTFEADNSKKQKTDTPVDVEVLPSNNLKCIAILPGIGCYEESSDSDSSVGSNKGDEEEKNQQFDLCGRPIS</sequence>
<comment type="subcellular location">
    <subcellularLocation>
        <location evidence="1">Nucleus</location>
    </subcellularLocation>
</comment>
<keyword evidence="7" id="KW-1185">Reference proteome</keyword>
<dbReference type="EMBL" id="WJBH02000008">
    <property type="protein sequence ID" value="KAI9554872.1"/>
    <property type="molecule type" value="Genomic_DNA"/>
</dbReference>
<dbReference type="GO" id="GO:0005634">
    <property type="term" value="C:nucleus"/>
    <property type="evidence" value="ECO:0007669"/>
    <property type="project" value="UniProtKB-SubCell"/>
</dbReference>
<feature type="coiled-coil region" evidence="3">
    <location>
        <begin position="85"/>
        <end position="115"/>
    </location>
</feature>
<keyword evidence="2" id="KW-0539">Nucleus</keyword>
<dbReference type="AlphaFoldDB" id="A0AAD5KM75"/>
<proteinExistence type="predicted"/>
<keyword evidence="3" id="KW-0175">Coiled coil</keyword>
<feature type="domain" description="FAM192A/Fyv6 N-terminal" evidence="5">
    <location>
        <begin position="5"/>
        <end position="106"/>
    </location>
</feature>
<evidence type="ECO:0000256" key="2">
    <source>
        <dbReference type="ARBA" id="ARBA00023242"/>
    </source>
</evidence>
<comment type="caution">
    <text evidence="6">The sequence shown here is derived from an EMBL/GenBank/DDBJ whole genome shotgun (WGS) entry which is preliminary data.</text>
</comment>